<gene>
    <name evidence="1" type="primary">CSON012140</name>
</gene>
<evidence type="ECO:0000313" key="2">
    <source>
        <dbReference type="EMBL" id="SSX25273.1"/>
    </source>
</evidence>
<dbReference type="EMBL" id="UFQS01000557">
    <property type="protein sequence ID" value="SSX04910.1"/>
    <property type="molecule type" value="Genomic_DNA"/>
</dbReference>
<proteinExistence type="predicted"/>
<protein>
    <submittedName>
        <fullName evidence="1">CSON012140 protein</fullName>
    </submittedName>
</protein>
<dbReference type="AlphaFoldDB" id="A0A336KVF1"/>
<name>A0A336KVF1_CULSO</name>
<evidence type="ECO:0000313" key="1">
    <source>
        <dbReference type="EMBL" id="SSX04910.1"/>
    </source>
</evidence>
<dbReference type="VEuPathDB" id="VectorBase:CSON012140"/>
<dbReference type="Gene3D" id="2.40.10.10">
    <property type="entry name" value="Trypsin-like serine proteases"/>
    <property type="match status" value="1"/>
</dbReference>
<sequence length="322" mass="37079">MVTPVMTAARKHFITLADCFSKHNSKGQAILDASIYKIAYSSYSMNWRDLIANHPSYEIDYVVIPSDYNPDELQATRLNNDIAVVVTKKSITNEMLNLPLIPHFQIPWLTFMTIFTWGLTLAPFDDRSELHYANGLTHIKECSDPGNGFLANQYIQQGYLFCFNLLEPKTVVSTAYDDFSGPIFAGIESEKKRILNSYLIGIYYGDIPFAFHQGGPFKVTNIAINVAYWAPWIQYIVNSDKPPAPVLQTKIARLDEQDAYKYSRNIPYLCRNLDPRFYRIDLPQPNNNSDEICEKYASYKAMNCWFEERSHKMCLFCIESLF</sequence>
<accession>A0A336KVF1</accession>
<dbReference type="InterPro" id="IPR009003">
    <property type="entry name" value="Peptidase_S1_PA"/>
</dbReference>
<organism evidence="1">
    <name type="scientific">Culicoides sonorensis</name>
    <name type="common">Biting midge</name>
    <dbReference type="NCBI Taxonomy" id="179676"/>
    <lineage>
        <taxon>Eukaryota</taxon>
        <taxon>Metazoa</taxon>
        <taxon>Ecdysozoa</taxon>
        <taxon>Arthropoda</taxon>
        <taxon>Hexapoda</taxon>
        <taxon>Insecta</taxon>
        <taxon>Pterygota</taxon>
        <taxon>Neoptera</taxon>
        <taxon>Endopterygota</taxon>
        <taxon>Diptera</taxon>
        <taxon>Nematocera</taxon>
        <taxon>Chironomoidea</taxon>
        <taxon>Ceratopogonidae</taxon>
        <taxon>Ceratopogoninae</taxon>
        <taxon>Culicoides</taxon>
        <taxon>Monoculicoides</taxon>
    </lineage>
</organism>
<reference evidence="1" key="1">
    <citation type="submission" date="2018-04" db="EMBL/GenBank/DDBJ databases">
        <authorList>
            <person name="Go L.Y."/>
            <person name="Mitchell J.A."/>
        </authorList>
    </citation>
    <scope>NUCLEOTIDE SEQUENCE</scope>
    <source>
        <tissue evidence="1">Whole organism</tissue>
    </source>
</reference>
<dbReference type="EMBL" id="UFQT01000557">
    <property type="protein sequence ID" value="SSX25273.1"/>
    <property type="molecule type" value="Genomic_DNA"/>
</dbReference>
<reference evidence="2" key="2">
    <citation type="submission" date="2018-07" db="EMBL/GenBank/DDBJ databases">
        <authorList>
            <person name="Quirk P.G."/>
            <person name="Krulwich T.A."/>
        </authorList>
    </citation>
    <scope>NUCLEOTIDE SEQUENCE</scope>
</reference>
<dbReference type="InterPro" id="IPR043504">
    <property type="entry name" value="Peptidase_S1_PA_chymotrypsin"/>
</dbReference>
<dbReference type="SUPFAM" id="SSF50494">
    <property type="entry name" value="Trypsin-like serine proteases"/>
    <property type="match status" value="1"/>
</dbReference>